<dbReference type="GO" id="GO:0048487">
    <property type="term" value="F:beta-tubulin binding"/>
    <property type="evidence" value="ECO:0007669"/>
    <property type="project" value="TreeGrafter"/>
</dbReference>
<dbReference type="GO" id="GO:0008017">
    <property type="term" value="F:microtubule binding"/>
    <property type="evidence" value="ECO:0007669"/>
    <property type="project" value="TreeGrafter"/>
</dbReference>
<dbReference type="EMBL" id="JAVRBK010000010">
    <property type="protein sequence ID" value="KAK5638603.1"/>
    <property type="molecule type" value="Genomic_DNA"/>
</dbReference>
<feature type="domain" description="IC97/Casc1 N-terminal" evidence="3">
    <location>
        <begin position="2"/>
        <end position="167"/>
    </location>
</feature>
<evidence type="ECO:0000259" key="2">
    <source>
        <dbReference type="Pfam" id="PF12366"/>
    </source>
</evidence>
<evidence type="ECO:0008006" key="6">
    <source>
        <dbReference type="Google" id="ProtNLM"/>
    </source>
</evidence>
<gene>
    <name evidence="4" type="ORF">RI129_012898</name>
</gene>
<dbReference type="GO" id="GO:0005930">
    <property type="term" value="C:axoneme"/>
    <property type="evidence" value="ECO:0007669"/>
    <property type="project" value="TreeGrafter"/>
</dbReference>
<dbReference type="PANTHER" id="PTHR20929:SF11">
    <property type="entry name" value="DYNEIN AXONEMAL INTERMEDIATE CHAIN 7"/>
    <property type="match status" value="1"/>
</dbReference>
<dbReference type="Proteomes" id="UP001329430">
    <property type="component" value="Chromosome 10"/>
</dbReference>
<accession>A0AAN7ZGL3</accession>
<dbReference type="Pfam" id="PF12366">
    <property type="entry name" value="Casc1_C"/>
    <property type="match status" value="1"/>
</dbReference>
<sequence>MRCEQLQVSLHLIDAISKRYIEAGWKRREEMEWMQYLKCDGLPNPRLCVQMNTYLLLWDEVLNKTTMEEATFRTKEVLKLMEELTTFIDNPLGALESEIENCRWIYGLFREHQQKSLDIATYKILRDVSQKMNSIQLTKADFNITEEYFTISLWTMVSVPKPYPNPRAPPRLPPLPFCTVNEHIIIIYCRPRVEVSFPLLKMNVVLPLIIDCYLLAIRAMYLKYDHLSDCTASYKEPPTPAAYSENIYNSILNEWYSKLIYKYEQYRIIKKKEGVKVPKQDYDREAGIMPYVPYVRMPTSPSTHVIAEEDVLYAELRKSLITPVEPNVINLRKYIVLGGIFFVDLYFQPPQPQKLVSMEMTVTRLLVPKFLNEVRFRVPYKAPPPNTIKKTSNPAELEAENKKFEGEMDKLIFVSLQLPEHVMWLDPPIICQWQKEKKVWSTAEIHDYKYLEETASVTFRSTSFGCFAFAVNRYTNLPYQTWDLKPETNGTVTLQITAAILVITFNIKEDNISISQMQNAPNKCLKPYLGKYVKLPKLKRILLDVGIDIFPSFDSFCYVKESCEKHWPMEKHTYFQMAQLSCCYNFSWSRWNTVAGRRGIIMQMRGYKPERNKQTPYSMLYITPLKAELITCTEVSATFLPEPVEGMLFYADLYALFKGTCNLIQKTKVQNASSLLIGTVAELLLSTRILSFS</sequence>
<protein>
    <recommendedName>
        <fullName evidence="6">Axonemal 84 kDa protein</fullName>
    </recommendedName>
</protein>
<organism evidence="4 5">
    <name type="scientific">Pyrocoelia pectoralis</name>
    <dbReference type="NCBI Taxonomy" id="417401"/>
    <lineage>
        <taxon>Eukaryota</taxon>
        <taxon>Metazoa</taxon>
        <taxon>Ecdysozoa</taxon>
        <taxon>Arthropoda</taxon>
        <taxon>Hexapoda</taxon>
        <taxon>Insecta</taxon>
        <taxon>Pterygota</taxon>
        <taxon>Neoptera</taxon>
        <taxon>Endopterygota</taxon>
        <taxon>Coleoptera</taxon>
        <taxon>Polyphaga</taxon>
        <taxon>Elateriformia</taxon>
        <taxon>Elateroidea</taxon>
        <taxon>Lampyridae</taxon>
        <taxon>Lampyrinae</taxon>
        <taxon>Pyrocoelia</taxon>
    </lineage>
</organism>
<name>A0AAN7ZGL3_9COLE</name>
<proteinExistence type="inferred from homology"/>
<dbReference type="PRINTS" id="PR02043">
    <property type="entry name" value="CANCERSCCP1"/>
</dbReference>
<feature type="domain" description="CASC1 C-terminal" evidence="2">
    <location>
        <begin position="438"/>
        <end position="636"/>
    </location>
</feature>
<dbReference type="InterPro" id="IPR023247">
    <property type="entry name" value="IC97/Dnai7-like"/>
</dbReference>
<comment type="caution">
    <text evidence="4">The sequence shown here is derived from an EMBL/GenBank/DDBJ whole genome shotgun (WGS) entry which is preliminary data.</text>
</comment>
<keyword evidence="5" id="KW-1185">Reference proteome</keyword>
<reference evidence="4 5" key="1">
    <citation type="journal article" date="2024" name="Insects">
        <title>An Improved Chromosome-Level Genome Assembly of the Firefly Pyrocoelia pectoralis.</title>
        <authorList>
            <person name="Fu X."/>
            <person name="Meyer-Rochow V.B."/>
            <person name="Ballantyne L."/>
            <person name="Zhu X."/>
        </authorList>
    </citation>
    <scope>NUCLEOTIDE SEQUENCE [LARGE SCALE GENOMIC DNA]</scope>
    <source>
        <strain evidence="4">XCY_ONT2</strain>
    </source>
</reference>
<evidence type="ECO:0000256" key="1">
    <source>
        <dbReference type="ARBA" id="ARBA00024332"/>
    </source>
</evidence>
<dbReference type="InterPro" id="IPR031826">
    <property type="entry name" value="IC97/Casc1_N"/>
</dbReference>
<evidence type="ECO:0000313" key="5">
    <source>
        <dbReference type="Proteomes" id="UP001329430"/>
    </source>
</evidence>
<dbReference type="PANTHER" id="PTHR20929">
    <property type="entry name" value="LUNG ADENOMA SUSCEPTIBILITY 1-RELATED"/>
    <property type="match status" value="1"/>
</dbReference>
<comment type="similarity">
    <text evidence="1">Belongs to the DNAI7 family.</text>
</comment>
<dbReference type="InterPro" id="IPR022110">
    <property type="entry name" value="CASC1_C"/>
</dbReference>
<evidence type="ECO:0000313" key="4">
    <source>
        <dbReference type="EMBL" id="KAK5638603.1"/>
    </source>
</evidence>
<dbReference type="AlphaFoldDB" id="A0AAN7ZGL3"/>
<evidence type="ECO:0000259" key="3">
    <source>
        <dbReference type="Pfam" id="PF15927"/>
    </source>
</evidence>
<dbReference type="Pfam" id="PF15927">
    <property type="entry name" value="Casc1_N"/>
    <property type="match status" value="1"/>
</dbReference>